<organism evidence="1 2">
    <name type="scientific">Sphingomonas crocodyli</name>
    <dbReference type="NCBI Taxonomy" id="1979270"/>
    <lineage>
        <taxon>Bacteria</taxon>
        <taxon>Pseudomonadati</taxon>
        <taxon>Pseudomonadota</taxon>
        <taxon>Alphaproteobacteria</taxon>
        <taxon>Sphingomonadales</taxon>
        <taxon>Sphingomonadaceae</taxon>
        <taxon>Sphingomonas</taxon>
    </lineage>
</organism>
<dbReference type="EMBL" id="SACN01000001">
    <property type="protein sequence ID" value="RVT93196.1"/>
    <property type="molecule type" value="Genomic_DNA"/>
</dbReference>
<protein>
    <submittedName>
        <fullName evidence="1">DUF1214 domain-containing protein</fullName>
    </submittedName>
</protein>
<proteinExistence type="predicted"/>
<keyword evidence="2" id="KW-1185">Reference proteome</keyword>
<evidence type="ECO:0000313" key="2">
    <source>
        <dbReference type="Proteomes" id="UP000282971"/>
    </source>
</evidence>
<gene>
    <name evidence="1" type="ORF">EOD43_04735</name>
</gene>
<dbReference type="Proteomes" id="UP000282971">
    <property type="component" value="Unassembled WGS sequence"/>
</dbReference>
<comment type="caution">
    <text evidence="1">The sequence shown here is derived from an EMBL/GenBank/DDBJ whole genome shotgun (WGS) entry which is preliminary data.</text>
</comment>
<name>A0A437M6L7_9SPHN</name>
<dbReference type="OrthoDB" id="7796491at2"/>
<dbReference type="RefSeq" id="WP_127741558.1">
    <property type="nucleotide sequence ID" value="NZ_SACN01000001.1"/>
</dbReference>
<reference evidence="1 2" key="1">
    <citation type="submission" date="2019-01" db="EMBL/GenBank/DDBJ databases">
        <authorList>
            <person name="Chen W.-M."/>
        </authorList>
    </citation>
    <scope>NUCLEOTIDE SEQUENCE [LARGE SCALE GENOMIC DNA]</scope>
    <source>
        <strain evidence="1 2">CCP-7</strain>
    </source>
</reference>
<dbReference type="AlphaFoldDB" id="A0A437M6L7"/>
<sequence length="424" mass="46484">MTETILATPGQREREALAIKLLASQPMQDALARVRKLYADHDLGKTAAGKASIERASSHFAMTAALFATIEDSDNPILLWSTCAEHQWMGLDVPGSGYGLDNPDNIYRMAQVDGGVRYEIKGQIVGKAPQQHTLVLFRSIPGITQAMNEKGTMAELSGTSSDTLEIAADGSFTITIDSTPANGRPNHITTPADMKGLHLLGRDSMSDWSTERPVRLDIRRLDPPSGPGLPDEAALAKRAADMLDMITPYWLAWVVSHVYARPVNEVPQPWLRVTGWGCTQQGNFKLGKDEAWVITLDAIGARYFNFQLCDPWAVARNYVTKQSSLTGHQADRNADGTYTFIVSAQDPGVHNWLDTDGIDAGTYQCRWQGLPKGTTSSDGTVVSTKVVKLADLKSVLPPETRFLTHHERKAQLAQRAKDYANRVA</sequence>
<evidence type="ECO:0000313" key="1">
    <source>
        <dbReference type="EMBL" id="RVT93196.1"/>
    </source>
</evidence>
<accession>A0A437M6L7</accession>